<gene>
    <name evidence="1" type="ORF">B5782_1181</name>
</gene>
<name>A0A1V8PRF5_9BIFI</name>
<reference evidence="1 2" key="1">
    <citation type="submission" date="2017-03" db="EMBL/GenBank/DDBJ databases">
        <title>Maternal inheritance of bifidobacteria.</title>
        <authorList>
            <person name="Lugli G.A."/>
            <person name="Duranti S."/>
            <person name="Milani C."/>
            <person name="Mancabelli L."/>
        </authorList>
    </citation>
    <scope>NUCLEOTIDE SEQUENCE [LARGE SCALE GENOMIC DNA]</scope>
    <source>
        <strain evidence="1 2">1899B</strain>
    </source>
</reference>
<proteinExistence type="predicted"/>
<accession>A0A1V8PRF5</accession>
<protein>
    <submittedName>
        <fullName evidence="1">Uncharacterized protein</fullName>
    </submittedName>
</protein>
<evidence type="ECO:0000313" key="1">
    <source>
        <dbReference type="EMBL" id="OQM51230.1"/>
    </source>
</evidence>
<dbReference type="EMBL" id="NAQA01000003">
    <property type="protein sequence ID" value="OQM51230.1"/>
    <property type="molecule type" value="Genomic_DNA"/>
</dbReference>
<dbReference type="Proteomes" id="UP000192666">
    <property type="component" value="Unassembled WGS sequence"/>
</dbReference>
<comment type="caution">
    <text evidence="1">The sequence shown here is derived from an EMBL/GenBank/DDBJ whole genome shotgun (WGS) entry which is preliminary data.</text>
</comment>
<evidence type="ECO:0000313" key="2">
    <source>
        <dbReference type="Proteomes" id="UP000192666"/>
    </source>
</evidence>
<dbReference type="AlphaFoldDB" id="A0A1V8PRF5"/>
<organism evidence="1 2">
    <name type="scientific">Bifidobacterium catenulatum</name>
    <dbReference type="NCBI Taxonomy" id="1686"/>
    <lineage>
        <taxon>Bacteria</taxon>
        <taxon>Bacillati</taxon>
        <taxon>Actinomycetota</taxon>
        <taxon>Actinomycetes</taxon>
        <taxon>Bifidobacteriales</taxon>
        <taxon>Bifidobacteriaceae</taxon>
        <taxon>Bifidobacterium</taxon>
    </lineage>
</organism>
<sequence length="35" mass="3669">MKTPLLYSSKLSALSTVFSGLAPSLTVTILAESNQ</sequence>